<keyword evidence="2" id="KW-1185">Reference proteome</keyword>
<comment type="caution">
    <text evidence="1">The sequence shown here is derived from an EMBL/GenBank/DDBJ whole genome shotgun (WGS) entry which is preliminary data.</text>
</comment>
<gene>
    <name evidence="1" type="ORF">BWQ96_03753</name>
</gene>
<protein>
    <submittedName>
        <fullName evidence="1">Uncharacterized protein</fullName>
    </submittedName>
</protein>
<sequence>MDRQAMCDNERSQHIFAFVAPIPQLRRARSTQGKSKTGNKGLTGTRISNCKRVRMCAYEKSKDSKERPEAHGSYLDSGTERLVENELKSEVCTYCGNHGEVDCPVCHGRGYLGRTIKCYYCRGAEKIECPLCADDVYRFSYVAERDPPSSKDEPEPDS</sequence>
<dbReference type="AlphaFoldDB" id="A0A2V3IWK5"/>
<name>A0A2V3IWK5_9FLOR</name>
<reference evidence="1 2" key="1">
    <citation type="journal article" date="2018" name="Mol. Biol. Evol.">
        <title>Analysis of the draft genome of the red seaweed Gracilariopsis chorda provides insights into genome size evolution in Rhodophyta.</title>
        <authorList>
            <person name="Lee J."/>
            <person name="Yang E.C."/>
            <person name="Graf L."/>
            <person name="Yang J.H."/>
            <person name="Qiu H."/>
            <person name="Zel Zion U."/>
            <person name="Chan C.X."/>
            <person name="Stephens T.G."/>
            <person name="Weber A.P.M."/>
            <person name="Boo G.H."/>
            <person name="Boo S.M."/>
            <person name="Kim K.M."/>
            <person name="Shin Y."/>
            <person name="Jung M."/>
            <person name="Lee S.J."/>
            <person name="Yim H.S."/>
            <person name="Lee J.H."/>
            <person name="Bhattacharya D."/>
            <person name="Yoon H.S."/>
        </authorList>
    </citation>
    <scope>NUCLEOTIDE SEQUENCE [LARGE SCALE GENOMIC DNA]</scope>
    <source>
        <strain evidence="1 2">SKKU-2015</strain>
        <tissue evidence="1">Whole body</tissue>
    </source>
</reference>
<evidence type="ECO:0000313" key="2">
    <source>
        <dbReference type="Proteomes" id="UP000247409"/>
    </source>
</evidence>
<dbReference type="EMBL" id="NBIV01000037">
    <property type="protein sequence ID" value="PXF46518.1"/>
    <property type="molecule type" value="Genomic_DNA"/>
</dbReference>
<accession>A0A2V3IWK5</accession>
<organism evidence="1 2">
    <name type="scientific">Gracilariopsis chorda</name>
    <dbReference type="NCBI Taxonomy" id="448386"/>
    <lineage>
        <taxon>Eukaryota</taxon>
        <taxon>Rhodophyta</taxon>
        <taxon>Florideophyceae</taxon>
        <taxon>Rhodymeniophycidae</taxon>
        <taxon>Gracilariales</taxon>
        <taxon>Gracilariaceae</taxon>
        <taxon>Gracilariopsis</taxon>
    </lineage>
</organism>
<dbReference type="OrthoDB" id="10408587at2759"/>
<proteinExistence type="predicted"/>
<evidence type="ECO:0000313" key="1">
    <source>
        <dbReference type="EMBL" id="PXF46518.1"/>
    </source>
</evidence>
<dbReference type="Proteomes" id="UP000247409">
    <property type="component" value="Unassembled WGS sequence"/>
</dbReference>